<keyword evidence="5" id="KW-1185">Reference proteome</keyword>
<dbReference type="GeneID" id="96777726"/>
<dbReference type="Pfam" id="PF00149">
    <property type="entry name" value="Metallophos"/>
    <property type="match status" value="1"/>
</dbReference>
<dbReference type="Proteomes" id="UP000433181">
    <property type="component" value="Unassembled WGS sequence"/>
</dbReference>
<sequence length="448" mass="51656">MAEERDMDKVGQNNFLKKIARHLCNWRTVIPLVIVLLGIGLYFLPQTRLHRAASNQLYAILQDGQVQNLRQMVTEDNSTQRRIMWQSASPMEAPQVMVRLAGSEEGELRYDAVQDFWADDGSENYQYTVLLDNLHPGTEYEYAIIDKDRRSDWHRLKTDSAGQPFKMLIFPDSQSADYSGWQKLAQAAWERNQGAELVVNMGDLVDNGEDSSQWRAWFRGLDNIISQSAFVPVMGNHECYDKNWQMRLPAAYLGYFQTPANGSSKYDRYYYSFDYGAVHFVVLCTSDYELEAFQQDLLAEQLAWLRQDLSSSDKPWKVVLMHRDVLQYRIHNRPERLEGFSEEGVAFMPVFEEFNVDVVLTAHLHTYRNRGHLFQRDSADKGPVYILTGVAGDVRYPNLWIDHALDRVTAPQPENGNYLTMEAAADTLDIRCYLADGTQIDEIKFSLP</sequence>
<dbReference type="Gene3D" id="2.60.40.380">
    <property type="entry name" value="Purple acid phosphatase-like, N-terminal"/>
    <property type="match status" value="1"/>
</dbReference>
<dbReference type="SUPFAM" id="SSF49363">
    <property type="entry name" value="Purple acid phosphatase, N-terminal domain"/>
    <property type="match status" value="1"/>
</dbReference>
<evidence type="ECO:0000313" key="5">
    <source>
        <dbReference type="Proteomes" id="UP000433181"/>
    </source>
</evidence>
<gene>
    <name evidence="4" type="ORF">FYJ84_02240</name>
</gene>
<dbReference type="PANTHER" id="PTHR45867:SF3">
    <property type="entry name" value="ACID PHOSPHATASE TYPE 7"/>
    <property type="match status" value="1"/>
</dbReference>
<dbReference type="GO" id="GO:0046872">
    <property type="term" value="F:metal ion binding"/>
    <property type="evidence" value="ECO:0007669"/>
    <property type="project" value="InterPro"/>
</dbReference>
<dbReference type="PANTHER" id="PTHR45867">
    <property type="entry name" value="PURPLE ACID PHOSPHATASE"/>
    <property type="match status" value="1"/>
</dbReference>
<dbReference type="InterPro" id="IPR004843">
    <property type="entry name" value="Calcineurin-like_PHP"/>
</dbReference>
<dbReference type="GO" id="GO:0003993">
    <property type="term" value="F:acid phosphatase activity"/>
    <property type="evidence" value="ECO:0007669"/>
    <property type="project" value="InterPro"/>
</dbReference>
<dbReference type="AlphaFoldDB" id="A0A6I2UAS3"/>
<evidence type="ECO:0000259" key="3">
    <source>
        <dbReference type="Pfam" id="PF00149"/>
    </source>
</evidence>
<evidence type="ECO:0000256" key="1">
    <source>
        <dbReference type="ARBA" id="ARBA00022729"/>
    </source>
</evidence>
<keyword evidence="2" id="KW-0472">Membrane</keyword>
<feature type="transmembrane region" description="Helical" evidence="2">
    <location>
        <begin position="24"/>
        <end position="44"/>
    </location>
</feature>
<reference evidence="4 5" key="1">
    <citation type="submission" date="2019-08" db="EMBL/GenBank/DDBJ databases">
        <title>In-depth cultivation of the pig gut microbiome towards novel bacterial diversity and tailored functional studies.</title>
        <authorList>
            <person name="Wylensek D."/>
            <person name="Hitch T.C.A."/>
            <person name="Clavel T."/>
        </authorList>
    </citation>
    <scope>NUCLEOTIDE SEQUENCE [LARGE SCALE GENOMIC DNA]</scope>
    <source>
        <strain evidence="4 5">WCA-693-APC-5D-A</strain>
    </source>
</reference>
<dbReference type="Gene3D" id="3.60.21.10">
    <property type="match status" value="1"/>
</dbReference>
<keyword evidence="2" id="KW-0812">Transmembrane</keyword>
<name>A0A6I2UAS3_9FIRM</name>
<dbReference type="EMBL" id="VUNR01000003">
    <property type="protein sequence ID" value="MSU07807.1"/>
    <property type="molecule type" value="Genomic_DNA"/>
</dbReference>
<keyword evidence="1" id="KW-0732">Signal</keyword>
<dbReference type="InterPro" id="IPR008963">
    <property type="entry name" value="Purple_acid_Pase-like_N"/>
</dbReference>
<dbReference type="RefSeq" id="WP_154405713.1">
    <property type="nucleotide sequence ID" value="NZ_VUNR01000003.1"/>
</dbReference>
<accession>A0A6I2UAS3</accession>
<evidence type="ECO:0000256" key="2">
    <source>
        <dbReference type="SAM" id="Phobius"/>
    </source>
</evidence>
<organism evidence="4 5">
    <name type="scientific">Anaerovibrio slackiae</name>
    <dbReference type="NCBI Taxonomy" id="2652309"/>
    <lineage>
        <taxon>Bacteria</taxon>
        <taxon>Bacillati</taxon>
        <taxon>Bacillota</taxon>
        <taxon>Negativicutes</taxon>
        <taxon>Selenomonadales</taxon>
        <taxon>Selenomonadaceae</taxon>
        <taxon>Anaerovibrio</taxon>
    </lineage>
</organism>
<protein>
    <submittedName>
        <fullName evidence="4">Metallophosphoesterase family protein</fullName>
    </submittedName>
</protein>
<comment type="caution">
    <text evidence="4">The sequence shown here is derived from an EMBL/GenBank/DDBJ whole genome shotgun (WGS) entry which is preliminary data.</text>
</comment>
<proteinExistence type="predicted"/>
<feature type="domain" description="Calcineurin-like phosphoesterase" evidence="3">
    <location>
        <begin position="151"/>
        <end position="367"/>
    </location>
</feature>
<evidence type="ECO:0000313" key="4">
    <source>
        <dbReference type="EMBL" id="MSU07807.1"/>
    </source>
</evidence>
<keyword evidence="2" id="KW-1133">Transmembrane helix</keyword>
<dbReference type="SUPFAM" id="SSF56300">
    <property type="entry name" value="Metallo-dependent phosphatases"/>
    <property type="match status" value="1"/>
</dbReference>
<dbReference type="InterPro" id="IPR029052">
    <property type="entry name" value="Metallo-depent_PP-like"/>
</dbReference>